<dbReference type="PANTHER" id="PTHR43649">
    <property type="entry name" value="ARABINOSE-BINDING PROTEIN-RELATED"/>
    <property type="match status" value="1"/>
</dbReference>
<dbReference type="SUPFAM" id="SSF53850">
    <property type="entry name" value="Periplasmic binding protein-like II"/>
    <property type="match status" value="1"/>
</dbReference>
<dbReference type="Pfam" id="PF13416">
    <property type="entry name" value="SBP_bac_8"/>
    <property type="match status" value="1"/>
</dbReference>
<keyword evidence="2" id="KW-1185">Reference proteome</keyword>
<dbReference type="EMBL" id="BAABXL010000001">
    <property type="protein sequence ID" value="GAA6267096.1"/>
    <property type="molecule type" value="Genomic_DNA"/>
</dbReference>
<comment type="caution">
    <text evidence="1">The sequence shown here is derived from an EMBL/GenBank/DDBJ whole genome shotgun (WGS) entry which is preliminary data.</text>
</comment>
<organism evidence="1 2">
    <name type="scientific">Enterocloster alcoholdehydrogenati</name>
    <dbReference type="NCBI Taxonomy" id="2547410"/>
    <lineage>
        <taxon>Bacteria</taxon>
        <taxon>Bacillati</taxon>
        <taxon>Bacillota</taxon>
        <taxon>Clostridia</taxon>
        <taxon>Lachnospirales</taxon>
        <taxon>Lachnospiraceae</taxon>
        <taxon>Enterocloster</taxon>
    </lineage>
</organism>
<dbReference type="RefSeq" id="WP_176255729.1">
    <property type="nucleotide sequence ID" value="NZ_BAABXL010000001.1"/>
</dbReference>
<evidence type="ECO:0000313" key="2">
    <source>
        <dbReference type="Proteomes" id="UP001600894"/>
    </source>
</evidence>
<accession>A0ABQ0AST1</accession>
<name>A0ABQ0AST1_9FIRM</name>
<evidence type="ECO:0000313" key="1">
    <source>
        <dbReference type="EMBL" id="GAA6267096.1"/>
    </source>
</evidence>
<dbReference type="InterPro" id="IPR050490">
    <property type="entry name" value="Bact_solute-bd_prot1"/>
</dbReference>
<reference evidence="1 2" key="1">
    <citation type="submission" date="2024-04" db="EMBL/GenBank/DDBJ databases">
        <title>Defined microbial consortia suppress multidrug-resistant proinflammatory Enterobacteriaceae via ecological control.</title>
        <authorList>
            <person name="Furuichi M."/>
            <person name="Kawaguchi T."/>
            <person name="Pust M."/>
            <person name="Yasuma K."/>
            <person name="Plichta D."/>
            <person name="Hasegawa N."/>
            <person name="Ohya T."/>
            <person name="Bhattarai S."/>
            <person name="Sasajima S."/>
            <person name="Aoto Y."/>
            <person name="Tuganbaev T."/>
            <person name="Yaginuma M."/>
            <person name="Ueda M."/>
            <person name="Okahashi N."/>
            <person name="Amafuji K."/>
            <person name="Kiridooshi Y."/>
            <person name="Sugita K."/>
            <person name="Strazar M."/>
            <person name="Skelly A."/>
            <person name="Suda W."/>
            <person name="Hattori M."/>
            <person name="Nakamoto N."/>
            <person name="Caballero S."/>
            <person name="Norman J."/>
            <person name="Olle B."/>
            <person name="Tanoue T."/>
            <person name="Arita M."/>
            <person name="Bucci V."/>
            <person name="Atarashi K."/>
            <person name="Xavier R."/>
            <person name="Honda K."/>
        </authorList>
    </citation>
    <scope>NUCLEOTIDE SEQUENCE [LARGE SCALE GENOMIC DNA]</scope>
    <source>
        <strain evidence="2">f13</strain>
    </source>
</reference>
<dbReference type="Gene3D" id="3.40.190.10">
    <property type="entry name" value="Periplasmic binding protein-like II"/>
    <property type="match status" value="1"/>
</dbReference>
<proteinExistence type="predicted"/>
<dbReference type="PANTHER" id="PTHR43649:SF12">
    <property type="entry name" value="DIACETYLCHITOBIOSE BINDING PROTEIN DASA"/>
    <property type="match status" value="1"/>
</dbReference>
<protein>
    <submittedName>
        <fullName evidence="1">Extracellular solute-binding protein</fullName>
    </submittedName>
</protein>
<gene>
    <name evidence="1" type="ORF">F130042H8_01560</name>
</gene>
<sequence length="438" mass="49527">MKKKGKDQKAFPGAASAAASALLLTVMAALVFCSIRNKEEGQVLRFGMCAESYWDVPVGNCYQIVDDAIARFEKEHPGVKVEYVSGIRRDAYPEWLAEQVLLGTEPDVFMIPKGEFDTLASLGVLQELDGMIRRDGGFSSQAYYSGAYEYGNISQKQYALPYESVPTLMFVNKTFLEREGIDMPKDDWTSEEFLDICRQVTKDTDGDGILDQFGCYDYSWQDAVYANGAALFDSDGKYAYFSDVRVEEALRFVQELNGLNHGFFVTSREFDLGKAAFMPLAYSEYRTYKPYPWRIKKYSDFEWDCVKMPSGQEGESRTELDTLLMGIGSRSSRKELAWEFLKELCYEGETQRQLLEDSQGVPVVKTALLTKGGREQGQMDFEILDQVMGEAVAAPHFGKYPEAMKRADSEVERILLGEASMDSGLLKLQREMMAFLKE</sequence>
<dbReference type="InterPro" id="IPR006059">
    <property type="entry name" value="SBP"/>
</dbReference>
<dbReference type="Proteomes" id="UP001600894">
    <property type="component" value="Unassembled WGS sequence"/>
</dbReference>